<dbReference type="GO" id="GO:0004581">
    <property type="term" value="F:dolichyl-phosphate beta-glucosyltransferase activity"/>
    <property type="evidence" value="ECO:0007669"/>
    <property type="project" value="UniProtKB-EC"/>
</dbReference>
<dbReference type="EMBL" id="JAGQKY010000007">
    <property type="protein sequence ID" value="MCA9397253.1"/>
    <property type="molecule type" value="Genomic_DNA"/>
</dbReference>
<evidence type="ECO:0000256" key="1">
    <source>
        <dbReference type="ARBA" id="ARBA00004389"/>
    </source>
</evidence>
<comment type="caution">
    <text evidence="14">The sequence shown here is derived from an EMBL/GenBank/DDBJ whole genome shotgun (WGS) entry which is preliminary data.</text>
</comment>
<keyword evidence="7" id="KW-0812">Transmembrane</keyword>
<evidence type="ECO:0000256" key="10">
    <source>
        <dbReference type="ARBA" id="ARBA00022989"/>
    </source>
</evidence>
<protein>
    <recommendedName>
        <fullName evidence="4">dolichyl-phosphate beta-glucosyltransferase</fullName>
        <ecNumber evidence="4">2.4.1.117</ecNumber>
    </recommendedName>
</protein>
<name>A0A955LV25_UNCKA</name>
<comment type="catalytic activity">
    <reaction evidence="12">
        <text>a di-trans,poly-cis-dolichyl phosphate + UDP-alpha-D-glucose = a di-trans,poly-cis-dolichyl beta-D-glucosyl phosphate + UDP</text>
        <dbReference type="Rhea" id="RHEA:15401"/>
        <dbReference type="Rhea" id="RHEA-COMP:19498"/>
        <dbReference type="Rhea" id="RHEA-COMP:19502"/>
        <dbReference type="ChEBI" id="CHEBI:57525"/>
        <dbReference type="ChEBI" id="CHEBI:57683"/>
        <dbReference type="ChEBI" id="CHEBI:58223"/>
        <dbReference type="ChEBI" id="CHEBI:58885"/>
        <dbReference type="EC" id="2.4.1.117"/>
    </reaction>
    <physiologicalReaction direction="left-to-right" evidence="12">
        <dbReference type="Rhea" id="RHEA:15402"/>
    </physiologicalReaction>
</comment>
<dbReference type="InterPro" id="IPR001173">
    <property type="entry name" value="Glyco_trans_2-like"/>
</dbReference>
<evidence type="ECO:0000256" key="4">
    <source>
        <dbReference type="ARBA" id="ARBA00012583"/>
    </source>
</evidence>
<keyword evidence="5" id="KW-0328">Glycosyltransferase</keyword>
<dbReference type="Gene3D" id="3.90.550.10">
    <property type="entry name" value="Spore Coat Polysaccharide Biosynthesis Protein SpsA, Chain A"/>
    <property type="match status" value="1"/>
</dbReference>
<dbReference type="CDD" id="cd04188">
    <property type="entry name" value="DPG_synthase"/>
    <property type="match status" value="1"/>
</dbReference>
<comment type="subcellular location">
    <subcellularLocation>
        <location evidence="1">Endoplasmic reticulum membrane</location>
        <topology evidence="1">Single-pass membrane protein</topology>
    </subcellularLocation>
</comment>
<reference evidence="14" key="2">
    <citation type="journal article" date="2021" name="Microbiome">
        <title>Successional dynamics and alternative stable states in a saline activated sludge microbial community over 9 years.</title>
        <authorList>
            <person name="Wang Y."/>
            <person name="Ye J."/>
            <person name="Ju F."/>
            <person name="Liu L."/>
            <person name="Boyd J.A."/>
            <person name="Deng Y."/>
            <person name="Parks D.H."/>
            <person name="Jiang X."/>
            <person name="Yin X."/>
            <person name="Woodcroft B.J."/>
            <person name="Tyson G.W."/>
            <person name="Hugenholtz P."/>
            <person name="Polz M.F."/>
            <person name="Zhang T."/>
        </authorList>
    </citation>
    <scope>NUCLEOTIDE SEQUENCE</scope>
    <source>
        <strain evidence="14">HKST-UBA02</strain>
    </source>
</reference>
<evidence type="ECO:0000313" key="15">
    <source>
        <dbReference type="Proteomes" id="UP000699691"/>
    </source>
</evidence>
<evidence type="ECO:0000256" key="3">
    <source>
        <dbReference type="ARBA" id="ARBA00006739"/>
    </source>
</evidence>
<keyword evidence="9" id="KW-0735">Signal-anchor</keyword>
<evidence type="ECO:0000313" key="14">
    <source>
        <dbReference type="EMBL" id="MCA9397253.1"/>
    </source>
</evidence>
<evidence type="ECO:0000256" key="5">
    <source>
        <dbReference type="ARBA" id="ARBA00022676"/>
    </source>
</evidence>
<keyword evidence="6" id="KW-0808">Transferase</keyword>
<organism evidence="14 15">
    <name type="scientific">candidate division WWE3 bacterium</name>
    <dbReference type="NCBI Taxonomy" id="2053526"/>
    <lineage>
        <taxon>Bacteria</taxon>
        <taxon>Katanobacteria</taxon>
    </lineage>
</organism>
<evidence type="ECO:0000259" key="13">
    <source>
        <dbReference type="Pfam" id="PF00535"/>
    </source>
</evidence>
<dbReference type="GO" id="GO:0006487">
    <property type="term" value="P:protein N-linked glycosylation"/>
    <property type="evidence" value="ECO:0007669"/>
    <property type="project" value="TreeGrafter"/>
</dbReference>
<comment type="similarity">
    <text evidence="3">Belongs to the glycosyltransferase 2 family.</text>
</comment>
<dbReference type="InterPro" id="IPR029044">
    <property type="entry name" value="Nucleotide-diphossugar_trans"/>
</dbReference>
<feature type="domain" description="Glycosyltransferase 2-like" evidence="13">
    <location>
        <begin position="4"/>
        <end position="175"/>
    </location>
</feature>
<dbReference type="InterPro" id="IPR035518">
    <property type="entry name" value="DPG_synthase"/>
</dbReference>
<sequence length="242" mass="27453">MTLSVVIPAFNEANRITKTITEATQYIENNLQLDYEIVIVNDGSTDNTNEVVRQLAEKYKNIRLVQYENNHGKGYALKQGVFEADGDLILTIDADGSTPFGEISKLLTENETGNGDVIIGSRHISGSHIVIKQPWYRVVISRLANRIIRWTILPGIHDTQCGFKLFNGDAAKNIFAQTIIYGFGNDMEILILAKEMNYRIVEVPVVWLDSKDSTLRPIRSTLKTFIELLRIIYRYRLQSSTN</sequence>
<keyword evidence="11" id="KW-0472">Membrane</keyword>
<proteinExistence type="inferred from homology"/>
<dbReference type="AlphaFoldDB" id="A0A955LV25"/>
<evidence type="ECO:0000256" key="12">
    <source>
        <dbReference type="ARBA" id="ARBA00045097"/>
    </source>
</evidence>
<dbReference type="Pfam" id="PF00535">
    <property type="entry name" value="Glycos_transf_2"/>
    <property type="match status" value="1"/>
</dbReference>
<evidence type="ECO:0000256" key="7">
    <source>
        <dbReference type="ARBA" id="ARBA00022692"/>
    </source>
</evidence>
<dbReference type="SUPFAM" id="SSF53448">
    <property type="entry name" value="Nucleotide-diphospho-sugar transferases"/>
    <property type="match status" value="1"/>
</dbReference>
<evidence type="ECO:0000256" key="6">
    <source>
        <dbReference type="ARBA" id="ARBA00022679"/>
    </source>
</evidence>
<evidence type="ECO:0000256" key="8">
    <source>
        <dbReference type="ARBA" id="ARBA00022824"/>
    </source>
</evidence>
<gene>
    <name evidence="14" type="ORF">KC573_00330</name>
</gene>
<dbReference type="Proteomes" id="UP000699691">
    <property type="component" value="Unassembled WGS sequence"/>
</dbReference>
<accession>A0A955LV25</accession>
<dbReference type="PANTHER" id="PTHR10859">
    <property type="entry name" value="GLYCOSYL TRANSFERASE"/>
    <property type="match status" value="1"/>
</dbReference>
<keyword evidence="10" id="KW-1133">Transmembrane helix</keyword>
<comment type="pathway">
    <text evidence="2">Protein modification; protein glycosylation.</text>
</comment>
<evidence type="ECO:0000256" key="11">
    <source>
        <dbReference type="ARBA" id="ARBA00023136"/>
    </source>
</evidence>
<dbReference type="EC" id="2.4.1.117" evidence="4"/>
<evidence type="ECO:0000256" key="9">
    <source>
        <dbReference type="ARBA" id="ARBA00022968"/>
    </source>
</evidence>
<evidence type="ECO:0000256" key="2">
    <source>
        <dbReference type="ARBA" id="ARBA00004922"/>
    </source>
</evidence>
<reference evidence="14" key="1">
    <citation type="submission" date="2020-04" db="EMBL/GenBank/DDBJ databases">
        <authorList>
            <person name="Zhang T."/>
        </authorList>
    </citation>
    <scope>NUCLEOTIDE SEQUENCE</scope>
    <source>
        <strain evidence="14">HKST-UBA02</strain>
    </source>
</reference>
<keyword evidence="8" id="KW-0256">Endoplasmic reticulum</keyword>
<dbReference type="PANTHER" id="PTHR10859:SF91">
    <property type="entry name" value="DOLICHYL-PHOSPHATE BETA-GLUCOSYLTRANSFERASE"/>
    <property type="match status" value="1"/>
</dbReference>